<dbReference type="Proteomes" id="UP000640485">
    <property type="component" value="Unassembled WGS sequence"/>
</dbReference>
<dbReference type="RefSeq" id="WP_200685941.1">
    <property type="nucleotide sequence ID" value="NZ_JAEPRQ010000003.1"/>
</dbReference>
<keyword evidence="2" id="KW-1003">Cell membrane</keyword>
<dbReference type="GO" id="GO:0022857">
    <property type="term" value="F:transmembrane transporter activity"/>
    <property type="evidence" value="ECO:0007669"/>
    <property type="project" value="InterPro"/>
</dbReference>
<dbReference type="PANTHER" id="PTHR43124">
    <property type="entry name" value="PURINE EFFLUX PUMP PBUE"/>
    <property type="match status" value="1"/>
</dbReference>
<proteinExistence type="predicted"/>
<sequence length="397" mass="41501">MDRILLDPRAWGLMLAATLTIMSNATITPSLPGLQAEFADNPLAATLTRLLITAPSLLVAIIAPFAGALTDRLGRRRPLLIGLIVYALAGTAGLYLNSIEAILASRLVLGLGVATIMVAQAALIGDYFQGPERGRLLGYQMAATNVGGLIFVTAAGEMAAIDPRLPFAIYALAIVFFPFIWRVLPEPAPAATGHDNAIPEAEPEPGWQFTVAVMSVAAGLTFVIFYAVPTQLPYHLQGLGMPDPQKAGYVMGSMMFAAAIMSVVSGWIRPWLGRIGTPVSGYLTLAMGFSAVASGDTLGVEMIGTALIGAGLGLCMPTFITTALNVTPARHRGLVSGAVTSAIFLGQFLSPLVTQPLVERLGYAGAFGAGAAGFVVLAVILTLMLMRQAPPRPTRIS</sequence>
<keyword evidence="3 6" id="KW-0812">Transmembrane</keyword>
<evidence type="ECO:0000256" key="2">
    <source>
        <dbReference type="ARBA" id="ARBA00022475"/>
    </source>
</evidence>
<feature type="transmembrane region" description="Helical" evidence="6">
    <location>
        <begin position="275"/>
        <end position="294"/>
    </location>
</feature>
<dbReference type="InterPro" id="IPR020846">
    <property type="entry name" value="MFS_dom"/>
</dbReference>
<dbReference type="CDD" id="cd17473">
    <property type="entry name" value="MFS_arabinose_efflux_permease_like"/>
    <property type="match status" value="1"/>
</dbReference>
<evidence type="ECO:0000256" key="1">
    <source>
        <dbReference type="ARBA" id="ARBA00004651"/>
    </source>
</evidence>
<dbReference type="PROSITE" id="PS50850">
    <property type="entry name" value="MFS"/>
    <property type="match status" value="1"/>
</dbReference>
<reference evidence="8" key="1">
    <citation type="submission" date="2021-01" db="EMBL/GenBank/DDBJ databases">
        <title>Paracoccus amoyensis sp. nov., isolated from the surface seawater along the coast of Xiamen Island, China.</title>
        <authorList>
            <person name="Lyu L."/>
        </authorList>
    </citation>
    <scope>NUCLEOTIDE SEQUENCE</scope>
    <source>
        <strain evidence="8">MJ17</strain>
    </source>
</reference>
<dbReference type="InterPro" id="IPR036259">
    <property type="entry name" value="MFS_trans_sf"/>
</dbReference>
<feature type="transmembrane region" description="Helical" evidence="6">
    <location>
        <begin position="205"/>
        <end position="228"/>
    </location>
</feature>
<dbReference type="Pfam" id="PF07690">
    <property type="entry name" value="MFS_1"/>
    <property type="match status" value="1"/>
</dbReference>
<evidence type="ECO:0000256" key="3">
    <source>
        <dbReference type="ARBA" id="ARBA00022692"/>
    </source>
</evidence>
<keyword evidence="5 6" id="KW-0472">Membrane</keyword>
<keyword evidence="4 6" id="KW-1133">Transmembrane helix</keyword>
<evidence type="ECO:0000256" key="6">
    <source>
        <dbReference type="SAM" id="Phobius"/>
    </source>
</evidence>
<dbReference type="GO" id="GO:0005886">
    <property type="term" value="C:plasma membrane"/>
    <property type="evidence" value="ECO:0007669"/>
    <property type="project" value="UniProtKB-SubCell"/>
</dbReference>
<protein>
    <submittedName>
        <fullName evidence="8">MFS transporter</fullName>
    </submittedName>
</protein>
<dbReference type="AlphaFoldDB" id="A0A934SE57"/>
<gene>
    <name evidence="8" type="ORF">JJJ17_09900</name>
</gene>
<feature type="transmembrane region" description="Helical" evidence="6">
    <location>
        <begin position="49"/>
        <end position="67"/>
    </location>
</feature>
<feature type="transmembrane region" description="Helical" evidence="6">
    <location>
        <begin position="248"/>
        <end position="268"/>
    </location>
</feature>
<evidence type="ECO:0000256" key="5">
    <source>
        <dbReference type="ARBA" id="ARBA00023136"/>
    </source>
</evidence>
<evidence type="ECO:0000256" key="4">
    <source>
        <dbReference type="ARBA" id="ARBA00022989"/>
    </source>
</evidence>
<evidence type="ECO:0000313" key="9">
    <source>
        <dbReference type="Proteomes" id="UP000640485"/>
    </source>
</evidence>
<feature type="transmembrane region" description="Helical" evidence="6">
    <location>
        <begin position="361"/>
        <end position="385"/>
    </location>
</feature>
<dbReference type="InterPro" id="IPR011701">
    <property type="entry name" value="MFS"/>
</dbReference>
<name>A0A934SE57_9RHOB</name>
<keyword evidence="9" id="KW-1185">Reference proteome</keyword>
<dbReference type="PANTHER" id="PTHR43124:SF3">
    <property type="entry name" value="CHLORAMPHENICOL EFFLUX PUMP RV0191"/>
    <property type="match status" value="1"/>
</dbReference>
<organism evidence="8 9">
    <name type="scientific">Paracoccus caeni</name>
    <dbReference type="NCBI Taxonomy" id="657651"/>
    <lineage>
        <taxon>Bacteria</taxon>
        <taxon>Pseudomonadati</taxon>
        <taxon>Pseudomonadota</taxon>
        <taxon>Alphaproteobacteria</taxon>
        <taxon>Rhodobacterales</taxon>
        <taxon>Paracoccaceae</taxon>
        <taxon>Paracoccus</taxon>
    </lineage>
</organism>
<dbReference type="InterPro" id="IPR050189">
    <property type="entry name" value="MFS_Efflux_Transporters"/>
</dbReference>
<feature type="transmembrane region" description="Helical" evidence="6">
    <location>
        <begin position="306"/>
        <end position="326"/>
    </location>
</feature>
<comment type="caution">
    <text evidence="8">The sequence shown here is derived from an EMBL/GenBank/DDBJ whole genome shotgun (WGS) entry which is preliminary data.</text>
</comment>
<dbReference type="SUPFAM" id="SSF103473">
    <property type="entry name" value="MFS general substrate transporter"/>
    <property type="match status" value="1"/>
</dbReference>
<feature type="domain" description="Major facilitator superfamily (MFS) profile" evidence="7">
    <location>
        <begin position="1"/>
        <end position="390"/>
    </location>
</feature>
<comment type="subcellular location">
    <subcellularLocation>
        <location evidence="1">Cell membrane</location>
        <topology evidence="1">Multi-pass membrane protein</topology>
    </subcellularLocation>
</comment>
<feature type="transmembrane region" description="Helical" evidence="6">
    <location>
        <begin position="136"/>
        <end position="155"/>
    </location>
</feature>
<dbReference type="EMBL" id="JAEPRQ010000003">
    <property type="protein sequence ID" value="MBK4216237.1"/>
    <property type="molecule type" value="Genomic_DNA"/>
</dbReference>
<dbReference type="Gene3D" id="1.20.1250.20">
    <property type="entry name" value="MFS general substrate transporter like domains"/>
    <property type="match status" value="1"/>
</dbReference>
<feature type="transmembrane region" description="Helical" evidence="6">
    <location>
        <begin position="167"/>
        <end position="184"/>
    </location>
</feature>
<feature type="transmembrane region" description="Helical" evidence="6">
    <location>
        <begin position="79"/>
        <end position="96"/>
    </location>
</feature>
<feature type="transmembrane region" description="Helical" evidence="6">
    <location>
        <begin position="333"/>
        <end position="349"/>
    </location>
</feature>
<evidence type="ECO:0000313" key="8">
    <source>
        <dbReference type="EMBL" id="MBK4216237.1"/>
    </source>
</evidence>
<evidence type="ECO:0000259" key="7">
    <source>
        <dbReference type="PROSITE" id="PS50850"/>
    </source>
</evidence>
<feature type="transmembrane region" description="Helical" evidence="6">
    <location>
        <begin position="102"/>
        <end position="124"/>
    </location>
</feature>
<accession>A0A934SE57</accession>